<dbReference type="Proteomes" id="UP000001640">
    <property type="component" value="Chromosome 1"/>
</dbReference>
<dbReference type="AlphaFoldDB" id="G0V6W0"/>
<evidence type="ECO:0000313" key="2">
    <source>
        <dbReference type="Proteomes" id="UP000001640"/>
    </source>
</evidence>
<proteinExistence type="predicted"/>
<keyword evidence="2" id="KW-1185">Reference proteome</keyword>
<dbReference type="GeneID" id="96900687"/>
<dbReference type="EMBL" id="HE576752">
    <property type="protein sequence ID" value="CCC67206.1"/>
    <property type="molecule type" value="Genomic_DNA"/>
</dbReference>
<name>G0V6W0_NAUCA</name>
<dbReference type="KEGG" id="ncs:NCAS_0A06480"/>
<dbReference type="RefSeq" id="XP_003673589.1">
    <property type="nucleotide sequence ID" value="XM_003673541.1"/>
</dbReference>
<reference evidence="1 2" key="1">
    <citation type="journal article" date="2011" name="Proc. Natl. Acad. Sci. U.S.A.">
        <title>Evolutionary erosion of yeast sex chromosomes by mating-type switching accidents.</title>
        <authorList>
            <person name="Gordon J.L."/>
            <person name="Armisen D."/>
            <person name="Proux-Wera E."/>
            <person name="Oheigeartaigh S.S."/>
            <person name="Byrne K.P."/>
            <person name="Wolfe K.H."/>
        </authorList>
    </citation>
    <scope>NUCLEOTIDE SEQUENCE [LARGE SCALE GENOMIC DNA]</scope>
    <source>
        <strain evidence="2">ATCC 76901 / BCRC 22586 / CBS 4309 / NBRC 1992 / NRRL Y-12630</strain>
    </source>
</reference>
<evidence type="ECO:0000313" key="1">
    <source>
        <dbReference type="EMBL" id="CCC67206.1"/>
    </source>
</evidence>
<protein>
    <submittedName>
        <fullName evidence="1">Uncharacterized protein</fullName>
    </submittedName>
</protein>
<dbReference type="InParanoid" id="G0V6W0"/>
<reference key="2">
    <citation type="submission" date="2011-08" db="EMBL/GenBank/DDBJ databases">
        <title>Genome sequence of Naumovozyma castellii.</title>
        <authorList>
            <person name="Gordon J.L."/>
            <person name="Armisen D."/>
            <person name="Proux-Wera E."/>
            <person name="OhEigeartaigh S.S."/>
            <person name="Byrne K.P."/>
            <person name="Wolfe K.H."/>
        </authorList>
    </citation>
    <scope>NUCLEOTIDE SEQUENCE</scope>
    <source>
        <strain>Type strain:CBS 4309</strain>
    </source>
</reference>
<gene>
    <name evidence="1" type="primary">NCAS0A06480</name>
    <name evidence="1" type="ordered locus">NCAS_0A06480</name>
</gene>
<organism evidence="1 2">
    <name type="scientific">Naumovozyma castellii</name>
    <name type="common">Yeast</name>
    <name type="synonym">Saccharomyces castellii</name>
    <dbReference type="NCBI Taxonomy" id="27288"/>
    <lineage>
        <taxon>Eukaryota</taxon>
        <taxon>Fungi</taxon>
        <taxon>Dikarya</taxon>
        <taxon>Ascomycota</taxon>
        <taxon>Saccharomycotina</taxon>
        <taxon>Saccharomycetes</taxon>
        <taxon>Saccharomycetales</taxon>
        <taxon>Saccharomycetaceae</taxon>
        <taxon>Naumovozyma</taxon>
    </lineage>
</organism>
<sequence length="193" mass="22382">MPTVICQDKEPYTLHVLQPGPASIVKEFHMGERIRFCTYLKKNEKSHTARFTLYYCHHPDMELLEAIDRTLFGGDILIPFLKQDKVEYKDLGNWKIARMFSLKEPTRNKKSCNLSFTARGSIFLMTAKQLIILSNFDQDLFVTHLLPQRKKLKDPSSVMEILSRFVLAQLKDVSDIDASDIDFSKIDVKKLLK</sequence>
<dbReference type="HOGENOM" id="CLU_1409134_0_0_1"/>
<accession>G0V6W0</accession>